<protein>
    <submittedName>
        <fullName evidence="1">Uncharacterized protein</fullName>
    </submittedName>
</protein>
<accession>A0ABV1JDG2</accession>
<reference evidence="1 2" key="1">
    <citation type="submission" date="2024-04" db="EMBL/GenBank/DDBJ databases">
        <title>Human intestinal bacterial collection.</title>
        <authorList>
            <person name="Pauvert C."/>
            <person name="Hitch T.C.A."/>
            <person name="Clavel T."/>
        </authorList>
    </citation>
    <scope>NUCLEOTIDE SEQUENCE [LARGE SCALE GENOMIC DNA]</scope>
    <source>
        <strain evidence="1 2">CLA-KB-H42</strain>
    </source>
</reference>
<gene>
    <name evidence="1" type="ORF">AAA083_09020</name>
</gene>
<dbReference type="RefSeq" id="WP_349227518.1">
    <property type="nucleotide sequence ID" value="NZ_DBFADM010000039.1"/>
</dbReference>
<sequence length="134" mass="15027">MGDGERASIKEQIIAANERSLDFLQEIREHPGDRGFVLERIRQFTLHRFFLVEENPSTDDVGELSQMSIRKLLEVNKRGMLQDLSNNCAGVSSETMKKALLVMTLQKQLGVSIPAEENDTLSQIAAAVSRQLAR</sequence>
<evidence type="ECO:0000313" key="2">
    <source>
        <dbReference type="Proteomes" id="UP001487305"/>
    </source>
</evidence>
<dbReference type="EMBL" id="JBBNOP010000007">
    <property type="protein sequence ID" value="MEQ3363116.1"/>
    <property type="molecule type" value="Genomic_DNA"/>
</dbReference>
<dbReference type="Proteomes" id="UP001487305">
    <property type="component" value="Unassembled WGS sequence"/>
</dbReference>
<name>A0ABV1JDG2_9ACTN</name>
<evidence type="ECO:0000313" key="1">
    <source>
        <dbReference type="EMBL" id="MEQ3363116.1"/>
    </source>
</evidence>
<proteinExistence type="predicted"/>
<organism evidence="1 2">
    <name type="scientific">Raoultibacter massiliensis</name>
    <dbReference type="NCBI Taxonomy" id="1852371"/>
    <lineage>
        <taxon>Bacteria</taxon>
        <taxon>Bacillati</taxon>
        <taxon>Actinomycetota</taxon>
        <taxon>Coriobacteriia</taxon>
        <taxon>Eggerthellales</taxon>
        <taxon>Eggerthellaceae</taxon>
        <taxon>Raoultibacter</taxon>
    </lineage>
</organism>
<comment type="caution">
    <text evidence="1">The sequence shown here is derived from an EMBL/GenBank/DDBJ whole genome shotgun (WGS) entry which is preliminary data.</text>
</comment>
<keyword evidence="2" id="KW-1185">Reference proteome</keyword>